<dbReference type="GO" id="GO:0004128">
    <property type="term" value="F:cytochrome-b5 reductase activity, acting on NAD(P)H"/>
    <property type="evidence" value="ECO:0007669"/>
    <property type="project" value="TreeGrafter"/>
</dbReference>
<organism evidence="6 7">
    <name type="scientific">Babesia ovis</name>
    <dbReference type="NCBI Taxonomy" id="5869"/>
    <lineage>
        <taxon>Eukaryota</taxon>
        <taxon>Sar</taxon>
        <taxon>Alveolata</taxon>
        <taxon>Apicomplexa</taxon>
        <taxon>Aconoidasida</taxon>
        <taxon>Piroplasmida</taxon>
        <taxon>Babesiidae</taxon>
        <taxon>Babesia</taxon>
    </lineage>
</organism>
<keyword evidence="7" id="KW-1185">Reference proteome</keyword>
<dbReference type="InterPro" id="IPR036400">
    <property type="entry name" value="Cyt_B5-like_heme/steroid_sf"/>
</dbReference>
<dbReference type="SMART" id="SM01117">
    <property type="entry name" value="Cyt-b5"/>
    <property type="match status" value="1"/>
</dbReference>
<dbReference type="EMBL" id="BLIY01000025">
    <property type="protein sequence ID" value="GFE55910.1"/>
    <property type="molecule type" value="Genomic_DNA"/>
</dbReference>
<evidence type="ECO:0000256" key="1">
    <source>
        <dbReference type="ARBA" id="ARBA00022617"/>
    </source>
</evidence>
<feature type="domain" description="Cytochrome b5 heme-binding" evidence="5">
    <location>
        <begin position="43"/>
        <end position="119"/>
    </location>
</feature>
<evidence type="ECO:0000256" key="3">
    <source>
        <dbReference type="ARBA" id="ARBA00023004"/>
    </source>
</evidence>
<dbReference type="PANTHER" id="PTHR46237:SF1">
    <property type="entry name" value="CYTOCHROME B5 REDUCTASE 4"/>
    <property type="match status" value="1"/>
</dbReference>
<dbReference type="InterPro" id="IPR051872">
    <property type="entry name" value="Cytochrome_b5/Flavoprotein_Rdt"/>
</dbReference>
<gene>
    <name evidence="6" type="ORF">BaOVIS_033140</name>
</gene>
<dbReference type="GO" id="GO:0020037">
    <property type="term" value="F:heme binding"/>
    <property type="evidence" value="ECO:0007669"/>
    <property type="project" value="UniProtKB-UniRule"/>
</dbReference>
<reference evidence="6" key="1">
    <citation type="submission" date="2019-12" db="EMBL/GenBank/DDBJ databases">
        <title>Genome sequence of Babesia ovis.</title>
        <authorList>
            <person name="Yamagishi J."/>
            <person name="Sevinc F."/>
            <person name="Xuan X."/>
        </authorList>
    </citation>
    <scope>NUCLEOTIDE SEQUENCE</scope>
    <source>
        <strain evidence="6">Selcuk</strain>
    </source>
</reference>
<protein>
    <submittedName>
        <fullName evidence="6">Cytochrome b5-like Heme Steroid binding domain containing protein</fullName>
    </submittedName>
</protein>
<dbReference type="Gene3D" id="3.10.120.10">
    <property type="entry name" value="Cytochrome b5-like heme/steroid binding domain"/>
    <property type="match status" value="1"/>
</dbReference>
<dbReference type="GO" id="GO:0046872">
    <property type="term" value="F:metal ion binding"/>
    <property type="evidence" value="ECO:0007669"/>
    <property type="project" value="UniProtKB-UniRule"/>
</dbReference>
<dbReference type="PROSITE" id="PS50255">
    <property type="entry name" value="CYTOCHROME_B5_2"/>
    <property type="match status" value="1"/>
</dbReference>
<dbReference type="Pfam" id="PF00173">
    <property type="entry name" value="Cyt-b5"/>
    <property type="match status" value="1"/>
</dbReference>
<evidence type="ECO:0000259" key="5">
    <source>
        <dbReference type="PROSITE" id="PS50255"/>
    </source>
</evidence>
<dbReference type="PANTHER" id="PTHR46237">
    <property type="entry name" value="CYTOCHROME B5 REDUCTASE 4 FAMILY MEMBER"/>
    <property type="match status" value="1"/>
</dbReference>
<keyword evidence="2 4" id="KW-0479">Metal-binding</keyword>
<dbReference type="InterPro" id="IPR018506">
    <property type="entry name" value="Cyt_B5_heme-BS"/>
</dbReference>
<evidence type="ECO:0000313" key="6">
    <source>
        <dbReference type="EMBL" id="GFE55910.1"/>
    </source>
</evidence>
<accession>A0A9W5TDY9</accession>
<dbReference type="GO" id="GO:0005737">
    <property type="term" value="C:cytoplasm"/>
    <property type="evidence" value="ECO:0007669"/>
    <property type="project" value="TreeGrafter"/>
</dbReference>
<comment type="caution">
    <text evidence="6">The sequence shown here is derived from an EMBL/GenBank/DDBJ whole genome shotgun (WGS) entry which is preliminary data.</text>
</comment>
<proteinExistence type="inferred from homology"/>
<sequence length="137" mass="15325">MDASSHGNRRERAPSNNPVLGSAQFRFAQLMDSNKDSVVQRATGPIDITEVAKHTSENDCWTIYKGKVYDITRYLDMHPGGRQHLLDYAGMDITEEFSDIHPWVNAEFLLKSLYVGELKSEDVATDLPPTKGTAPDN</sequence>
<evidence type="ECO:0000313" key="7">
    <source>
        <dbReference type="Proteomes" id="UP001057455"/>
    </source>
</evidence>
<keyword evidence="3 4" id="KW-0408">Iron</keyword>
<evidence type="ECO:0000256" key="4">
    <source>
        <dbReference type="RuleBase" id="RU362121"/>
    </source>
</evidence>
<dbReference type="FunFam" id="3.10.120.10:FF:000007">
    <property type="entry name" value="Sulfite oxidase, mitochondrial"/>
    <property type="match status" value="1"/>
</dbReference>
<evidence type="ECO:0000256" key="2">
    <source>
        <dbReference type="ARBA" id="ARBA00022723"/>
    </source>
</evidence>
<dbReference type="PROSITE" id="PS00191">
    <property type="entry name" value="CYTOCHROME_B5_1"/>
    <property type="match status" value="1"/>
</dbReference>
<dbReference type="SUPFAM" id="SSF55856">
    <property type="entry name" value="Cytochrome b5-like heme/steroid binding domain"/>
    <property type="match status" value="1"/>
</dbReference>
<comment type="similarity">
    <text evidence="4">Belongs to the cytochrome b5 family.</text>
</comment>
<dbReference type="AlphaFoldDB" id="A0A9W5TDY9"/>
<keyword evidence="1 4" id="KW-0349">Heme</keyword>
<name>A0A9W5TDY9_BABOV</name>
<dbReference type="PRINTS" id="PR00363">
    <property type="entry name" value="CYTOCHROMEB5"/>
</dbReference>
<dbReference type="InterPro" id="IPR001199">
    <property type="entry name" value="Cyt_B5-like_heme/steroid-bd"/>
</dbReference>
<dbReference type="OrthoDB" id="260519at2759"/>
<dbReference type="Proteomes" id="UP001057455">
    <property type="component" value="Unassembled WGS sequence"/>
</dbReference>